<name>A0A517YI41_9BACT</name>
<dbReference type="InterPro" id="IPR050764">
    <property type="entry name" value="CbbQ/NirQ/NorQ/GpvN"/>
</dbReference>
<comment type="similarity">
    <text evidence="3">Belongs to the MoxR family.</text>
</comment>
<dbReference type="Pfam" id="PF07726">
    <property type="entry name" value="AAA_3"/>
    <property type="match status" value="1"/>
</dbReference>
<feature type="domain" description="ChlI/MoxR AAA lid" evidence="5">
    <location>
        <begin position="257"/>
        <end position="322"/>
    </location>
</feature>
<dbReference type="AlphaFoldDB" id="A0A517YI41"/>
<keyword evidence="2" id="KW-0067">ATP-binding</keyword>
<dbReference type="InterPro" id="IPR041628">
    <property type="entry name" value="ChlI/MoxR_AAA_lid"/>
</dbReference>
<dbReference type="CDD" id="cd00009">
    <property type="entry name" value="AAA"/>
    <property type="match status" value="1"/>
</dbReference>
<evidence type="ECO:0000313" key="6">
    <source>
        <dbReference type="EMBL" id="QDU29900.1"/>
    </source>
</evidence>
<dbReference type="PIRSF" id="PIRSF002849">
    <property type="entry name" value="AAA_ATPase_chaperone_MoxR_prd"/>
    <property type="match status" value="1"/>
</dbReference>
<evidence type="ECO:0000259" key="5">
    <source>
        <dbReference type="Pfam" id="PF17863"/>
    </source>
</evidence>
<dbReference type="GO" id="GO:0016887">
    <property type="term" value="F:ATP hydrolysis activity"/>
    <property type="evidence" value="ECO:0007669"/>
    <property type="project" value="InterPro"/>
</dbReference>
<sequence length="338" mass="37872">MSEKPKSLGDILQEFAKHRQVMQQELQRVIVGQNEVIEQLFAAIFTRGHCLLEGVPGLAKTLMVSTLAKILDVGFKRIQFTPDLMPSDITGTNVLEEDENGKRNFRFVEGPVFTNILLADEINRTPPKTQAALLQAMQEREITVGRTTYNLPDPFFTIATQNPIDQEGTYPLPEAQLDRFMFNIKVGYPSSDEEEKILSSTTRQEKVEVRQILNAKQIINVQKLVGAVAVSEFIVKYAARLVRATRPKDETAPAFIKELVDWGAGPRAGQFLINGGKAIAAMEGRFSVAIDDIRKIAVPVLRHRISTNFQAQAEGMTNEDVILRLLKEVPEPEIKKFV</sequence>
<evidence type="ECO:0000259" key="4">
    <source>
        <dbReference type="Pfam" id="PF07726"/>
    </source>
</evidence>
<proteinExistence type="inferred from homology"/>
<dbReference type="KEGG" id="aagg:ETAA8_50170"/>
<reference evidence="6 7" key="1">
    <citation type="submission" date="2019-02" db="EMBL/GenBank/DDBJ databases">
        <title>Deep-cultivation of Planctomycetes and their phenomic and genomic characterization uncovers novel biology.</title>
        <authorList>
            <person name="Wiegand S."/>
            <person name="Jogler M."/>
            <person name="Boedeker C."/>
            <person name="Pinto D."/>
            <person name="Vollmers J."/>
            <person name="Rivas-Marin E."/>
            <person name="Kohn T."/>
            <person name="Peeters S.H."/>
            <person name="Heuer A."/>
            <person name="Rast P."/>
            <person name="Oberbeckmann S."/>
            <person name="Bunk B."/>
            <person name="Jeske O."/>
            <person name="Meyerdierks A."/>
            <person name="Storesund J.E."/>
            <person name="Kallscheuer N."/>
            <person name="Luecker S."/>
            <person name="Lage O.M."/>
            <person name="Pohl T."/>
            <person name="Merkel B.J."/>
            <person name="Hornburger P."/>
            <person name="Mueller R.-W."/>
            <person name="Bruemmer F."/>
            <person name="Labrenz M."/>
            <person name="Spormann A.M."/>
            <person name="Op den Camp H."/>
            <person name="Overmann J."/>
            <person name="Amann R."/>
            <person name="Jetten M.S.M."/>
            <person name="Mascher T."/>
            <person name="Medema M.H."/>
            <person name="Devos D.P."/>
            <person name="Kaster A.-K."/>
            <person name="Ovreas L."/>
            <person name="Rohde M."/>
            <person name="Galperin M.Y."/>
            <person name="Jogler C."/>
        </authorList>
    </citation>
    <scope>NUCLEOTIDE SEQUENCE [LARGE SCALE GENOMIC DNA]</scope>
    <source>
        <strain evidence="6 7">ETA_A8</strain>
    </source>
</reference>
<dbReference type="RefSeq" id="WP_145094457.1">
    <property type="nucleotide sequence ID" value="NZ_CP036274.1"/>
</dbReference>
<dbReference type="EMBL" id="CP036274">
    <property type="protein sequence ID" value="QDU29900.1"/>
    <property type="molecule type" value="Genomic_DNA"/>
</dbReference>
<dbReference type="InterPro" id="IPR027417">
    <property type="entry name" value="P-loop_NTPase"/>
</dbReference>
<dbReference type="PANTHER" id="PTHR42759:SF1">
    <property type="entry name" value="MAGNESIUM-CHELATASE SUBUNIT CHLD"/>
    <property type="match status" value="1"/>
</dbReference>
<dbReference type="Gene3D" id="1.10.8.80">
    <property type="entry name" value="Magnesium chelatase subunit I, C-Terminal domain"/>
    <property type="match status" value="1"/>
</dbReference>
<dbReference type="FunFam" id="3.40.50.300:FF:000640">
    <property type="entry name" value="MoxR family ATPase"/>
    <property type="match status" value="1"/>
</dbReference>
<evidence type="ECO:0000256" key="1">
    <source>
        <dbReference type="ARBA" id="ARBA00022741"/>
    </source>
</evidence>
<accession>A0A517YI41</accession>
<dbReference type="OrthoDB" id="9773454at2"/>
<dbReference type="InterPro" id="IPR011703">
    <property type="entry name" value="ATPase_AAA-3"/>
</dbReference>
<protein>
    <submittedName>
        <fullName evidence="6">ATPase family associated with various cellular activities (AAA)</fullName>
    </submittedName>
</protein>
<feature type="domain" description="ATPase AAA-3" evidence="4">
    <location>
        <begin position="49"/>
        <end position="182"/>
    </location>
</feature>
<dbReference type="Pfam" id="PF17863">
    <property type="entry name" value="AAA_lid_2"/>
    <property type="match status" value="1"/>
</dbReference>
<keyword evidence="7" id="KW-1185">Reference proteome</keyword>
<dbReference type="Proteomes" id="UP000315017">
    <property type="component" value="Chromosome"/>
</dbReference>
<dbReference type="Gene3D" id="3.40.50.300">
    <property type="entry name" value="P-loop containing nucleotide triphosphate hydrolases"/>
    <property type="match status" value="1"/>
</dbReference>
<dbReference type="PANTHER" id="PTHR42759">
    <property type="entry name" value="MOXR FAMILY PROTEIN"/>
    <property type="match status" value="1"/>
</dbReference>
<gene>
    <name evidence="6" type="ORF">ETAA8_50170</name>
</gene>
<evidence type="ECO:0000256" key="2">
    <source>
        <dbReference type="ARBA" id="ARBA00022840"/>
    </source>
</evidence>
<keyword evidence="1" id="KW-0547">Nucleotide-binding</keyword>
<evidence type="ECO:0000313" key="7">
    <source>
        <dbReference type="Proteomes" id="UP000315017"/>
    </source>
</evidence>
<evidence type="ECO:0000256" key="3">
    <source>
        <dbReference type="ARBA" id="ARBA00061607"/>
    </source>
</evidence>
<dbReference type="SUPFAM" id="SSF52540">
    <property type="entry name" value="P-loop containing nucleoside triphosphate hydrolases"/>
    <property type="match status" value="1"/>
</dbReference>
<dbReference type="GO" id="GO:0005524">
    <property type="term" value="F:ATP binding"/>
    <property type="evidence" value="ECO:0007669"/>
    <property type="project" value="UniProtKB-KW"/>
</dbReference>
<organism evidence="6 7">
    <name type="scientific">Anatilimnocola aggregata</name>
    <dbReference type="NCBI Taxonomy" id="2528021"/>
    <lineage>
        <taxon>Bacteria</taxon>
        <taxon>Pseudomonadati</taxon>
        <taxon>Planctomycetota</taxon>
        <taxon>Planctomycetia</taxon>
        <taxon>Pirellulales</taxon>
        <taxon>Pirellulaceae</taxon>
        <taxon>Anatilimnocola</taxon>
    </lineage>
</organism>